<sequence length="140" mass="16440">VERVENATLRQQYVAKKAQLDQQYPGHRNERMLWHGTSFDATKYINRTNFGEGVYFAVNCSYAMQKTFSPPKRDGRRYMYWCKVLVGYSTTGSHDMKVLPARYDHILYDSATDKTICPTMYIIFNDTQAYPEYLITFKDS</sequence>
<dbReference type="EMBL" id="JACVVK020000128">
    <property type="protein sequence ID" value="KAK7490320.1"/>
    <property type="molecule type" value="Genomic_DNA"/>
</dbReference>
<keyword evidence="4 6" id="KW-0520">NAD</keyword>
<dbReference type="AlphaFoldDB" id="A0ABD0KT30"/>
<evidence type="ECO:0000313" key="9">
    <source>
        <dbReference type="Proteomes" id="UP001519460"/>
    </source>
</evidence>
<evidence type="ECO:0000256" key="5">
    <source>
        <dbReference type="ARBA" id="ARBA00023242"/>
    </source>
</evidence>
<dbReference type="Proteomes" id="UP001519460">
    <property type="component" value="Unassembled WGS sequence"/>
</dbReference>
<feature type="domain" description="PARP catalytic" evidence="7">
    <location>
        <begin position="1"/>
        <end position="140"/>
    </location>
</feature>
<dbReference type="EC" id="2.4.2.-" evidence="6"/>
<dbReference type="PANTHER" id="PTHR14453:SF67">
    <property type="entry name" value="POLY [ADP-RIBOSE] POLYMERASE"/>
    <property type="match status" value="1"/>
</dbReference>
<evidence type="ECO:0000259" key="7">
    <source>
        <dbReference type="PROSITE" id="PS51059"/>
    </source>
</evidence>
<accession>A0ABD0KT30</accession>
<keyword evidence="3 6" id="KW-0808">Transferase</keyword>
<dbReference type="PANTHER" id="PTHR14453">
    <property type="entry name" value="PARP/ZINC FINGER CCCH TYPE DOMAIN CONTAINING PROTEIN"/>
    <property type="match status" value="1"/>
</dbReference>
<dbReference type="Pfam" id="PF00644">
    <property type="entry name" value="PARP"/>
    <property type="match status" value="1"/>
</dbReference>
<name>A0ABD0KT30_9CAEN</name>
<dbReference type="SUPFAM" id="SSF56399">
    <property type="entry name" value="ADP-ribosylation"/>
    <property type="match status" value="1"/>
</dbReference>
<gene>
    <name evidence="8" type="ORF">BaRGS_00018481</name>
</gene>
<evidence type="ECO:0000313" key="8">
    <source>
        <dbReference type="EMBL" id="KAK7490320.1"/>
    </source>
</evidence>
<dbReference type="GO" id="GO:0003950">
    <property type="term" value="F:NAD+ poly-ADP-ribosyltransferase activity"/>
    <property type="evidence" value="ECO:0007669"/>
    <property type="project" value="UniProtKB-UniRule"/>
</dbReference>
<evidence type="ECO:0000256" key="2">
    <source>
        <dbReference type="ARBA" id="ARBA00022676"/>
    </source>
</evidence>
<evidence type="ECO:0000256" key="1">
    <source>
        <dbReference type="ARBA" id="ARBA00004123"/>
    </source>
</evidence>
<keyword evidence="9" id="KW-1185">Reference proteome</keyword>
<comment type="subcellular location">
    <subcellularLocation>
        <location evidence="1">Nucleus</location>
    </subcellularLocation>
</comment>
<organism evidence="8 9">
    <name type="scientific">Batillaria attramentaria</name>
    <dbReference type="NCBI Taxonomy" id="370345"/>
    <lineage>
        <taxon>Eukaryota</taxon>
        <taxon>Metazoa</taxon>
        <taxon>Spiralia</taxon>
        <taxon>Lophotrochozoa</taxon>
        <taxon>Mollusca</taxon>
        <taxon>Gastropoda</taxon>
        <taxon>Caenogastropoda</taxon>
        <taxon>Sorbeoconcha</taxon>
        <taxon>Cerithioidea</taxon>
        <taxon>Batillariidae</taxon>
        <taxon>Batillaria</taxon>
    </lineage>
</organism>
<dbReference type="InterPro" id="IPR012317">
    <property type="entry name" value="Poly(ADP-ribose)pol_cat_dom"/>
</dbReference>
<evidence type="ECO:0000256" key="6">
    <source>
        <dbReference type="RuleBase" id="RU362114"/>
    </source>
</evidence>
<keyword evidence="5" id="KW-0539">Nucleus</keyword>
<proteinExistence type="predicted"/>
<dbReference type="InterPro" id="IPR052056">
    <property type="entry name" value="Mono-ARTD/PARP"/>
</dbReference>
<evidence type="ECO:0000256" key="4">
    <source>
        <dbReference type="ARBA" id="ARBA00023027"/>
    </source>
</evidence>
<keyword evidence="2 6" id="KW-0328">Glycosyltransferase</keyword>
<reference evidence="8 9" key="1">
    <citation type="journal article" date="2023" name="Sci. Data">
        <title>Genome assembly of the Korean intertidal mud-creeper Batillaria attramentaria.</title>
        <authorList>
            <person name="Patra A.K."/>
            <person name="Ho P.T."/>
            <person name="Jun S."/>
            <person name="Lee S.J."/>
            <person name="Kim Y."/>
            <person name="Won Y.J."/>
        </authorList>
    </citation>
    <scope>NUCLEOTIDE SEQUENCE [LARGE SCALE GENOMIC DNA]</scope>
    <source>
        <strain evidence="8">Wonlab-2016</strain>
    </source>
</reference>
<dbReference type="Gene3D" id="3.90.228.10">
    <property type="match status" value="1"/>
</dbReference>
<protein>
    <recommendedName>
        <fullName evidence="6">Poly [ADP-ribose] polymerase</fullName>
        <shortName evidence="6">PARP</shortName>
        <ecNumber evidence="6">2.4.2.-</ecNumber>
    </recommendedName>
</protein>
<dbReference type="PROSITE" id="PS51059">
    <property type="entry name" value="PARP_CATALYTIC"/>
    <property type="match status" value="1"/>
</dbReference>
<comment type="caution">
    <text evidence="8">The sequence shown here is derived from an EMBL/GenBank/DDBJ whole genome shotgun (WGS) entry which is preliminary data.</text>
</comment>
<feature type="non-terminal residue" evidence="8">
    <location>
        <position position="1"/>
    </location>
</feature>
<evidence type="ECO:0000256" key="3">
    <source>
        <dbReference type="ARBA" id="ARBA00022679"/>
    </source>
</evidence>
<dbReference type="GO" id="GO:0005634">
    <property type="term" value="C:nucleus"/>
    <property type="evidence" value="ECO:0007669"/>
    <property type="project" value="UniProtKB-SubCell"/>
</dbReference>